<feature type="chain" id="PRO_5036480768" evidence="1">
    <location>
        <begin position="17"/>
        <end position="149"/>
    </location>
</feature>
<reference evidence="2" key="1">
    <citation type="submission" date="2020-08" db="EMBL/GenBank/DDBJ databases">
        <title>Multicomponent nature underlies the extraordinary mechanical properties of spider dragline silk.</title>
        <authorList>
            <person name="Kono N."/>
            <person name="Nakamura H."/>
            <person name="Mori M."/>
            <person name="Yoshida Y."/>
            <person name="Ohtoshi R."/>
            <person name="Malay A.D."/>
            <person name="Moran D.A.P."/>
            <person name="Tomita M."/>
            <person name="Numata K."/>
            <person name="Arakawa K."/>
        </authorList>
    </citation>
    <scope>NUCLEOTIDE SEQUENCE</scope>
</reference>
<proteinExistence type="predicted"/>
<name>A0A8X6PJQ4_NEPPI</name>
<evidence type="ECO:0000313" key="3">
    <source>
        <dbReference type="Proteomes" id="UP000887013"/>
    </source>
</evidence>
<keyword evidence="3" id="KW-1185">Reference proteome</keyword>
<feature type="signal peptide" evidence="1">
    <location>
        <begin position="1"/>
        <end position="16"/>
    </location>
</feature>
<dbReference type="EMBL" id="BMAW01116731">
    <property type="protein sequence ID" value="GFT71814.1"/>
    <property type="molecule type" value="Genomic_DNA"/>
</dbReference>
<dbReference type="PANTHER" id="PTHR38681:SF1">
    <property type="entry name" value="RETROVIRUS-RELATED POL POLYPROTEIN FROM TRANSPOSON 412-LIKE PROTEIN"/>
    <property type="match status" value="1"/>
</dbReference>
<gene>
    <name evidence="2" type="primary">RF55_19389</name>
    <name evidence="2" type="ORF">NPIL_510871</name>
</gene>
<keyword evidence="1" id="KW-0732">Signal</keyword>
<dbReference type="Proteomes" id="UP000887013">
    <property type="component" value="Unassembled WGS sequence"/>
</dbReference>
<accession>A0A8X6PJQ4</accession>
<evidence type="ECO:0000313" key="2">
    <source>
        <dbReference type="EMBL" id="GFT71814.1"/>
    </source>
</evidence>
<sequence length="149" mass="17069">MEILLTILLSLRASFKENLGCTSEDSVYGKTLRLQGEFFDNTQADSYPTQLVEHICHHMRRLKSKPTVPDVKQAVYVHKNLKTCKHVFVRRDSIRHSLQAPCDEQFLVLKQSDKLFKVNVNGKSSTVFIDRLKPAFMTNTDSDNTPRAT</sequence>
<dbReference type="AlphaFoldDB" id="A0A8X6PJQ4"/>
<comment type="caution">
    <text evidence="2">The sequence shown here is derived from an EMBL/GenBank/DDBJ whole genome shotgun (WGS) entry which is preliminary data.</text>
</comment>
<protein>
    <submittedName>
        <fullName evidence="2">Pol polyprotein</fullName>
    </submittedName>
</protein>
<evidence type="ECO:0000256" key="1">
    <source>
        <dbReference type="SAM" id="SignalP"/>
    </source>
</evidence>
<organism evidence="2 3">
    <name type="scientific">Nephila pilipes</name>
    <name type="common">Giant wood spider</name>
    <name type="synonym">Nephila maculata</name>
    <dbReference type="NCBI Taxonomy" id="299642"/>
    <lineage>
        <taxon>Eukaryota</taxon>
        <taxon>Metazoa</taxon>
        <taxon>Ecdysozoa</taxon>
        <taxon>Arthropoda</taxon>
        <taxon>Chelicerata</taxon>
        <taxon>Arachnida</taxon>
        <taxon>Araneae</taxon>
        <taxon>Araneomorphae</taxon>
        <taxon>Entelegynae</taxon>
        <taxon>Araneoidea</taxon>
        <taxon>Nephilidae</taxon>
        <taxon>Nephila</taxon>
    </lineage>
</organism>
<dbReference type="PANTHER" id="PTHR38681">
    <property type="entry name" value="RETROVIRUS-RELATED POL POLYPROTEIN FROM TRANSPOSON 412-LIKE PROTEIN-RELATED"/>
    <property type="match status" value="1"/>
</dbReference>
<dbReference type="OrthoDB" id="775972at2759"/>